<evidence type="ECO:0000313" key="3">
    <source>
        <dbReference type="Proteomes" id="UP001230986"/>
    </source>
</evidence>
<dbReference type="EMBL" id="JASVEJ010000002">
    <property type="protein sequence ID" value="MDL5055962.1"/>
    <property type="molecule type" value="Genomic_DNA"/>
</dbReference>
<accession>A0ABT7LVA2</accession>
<organism evidence="2 3">
    <name type="scientific">Geitlerinema calcuttense NRMC-F 0142</name>
    <dbReference type="NCBI Taxonomy" id="2922238"/>
    <lineage>
        <taxon>Bacteria</taxon>
        <taxon>Bacillati</taxon>
        <taxon>Cyanobacteriota</taxon>
        <taxon>Cyanophyceae</taxon>
        <taxon>Geitlerinematales</taxon>
        <taxon>Geitlerinemataceae</taxon>
        <taxon>Geitlerinema</taxon>
    </lineage>
</organism>
<gene>
    <name evidence="2" type="ORF">QQ055_00470</name>
</gene>
<evidence type="ECO:0000313" key="2">
    <source>
        <dbReference type="EMBL" id="MDL5055962.1"/>
    </source>
</evidence>
<keyword evidence="3" id="KW-1185">Reference proteome</keyword>
<protein>
    <recommendedName>
        <fullName evidence="1">Peptidase C39-like domain-containing protein</fullName>
    </recommendedName>
</protein>
<dbReference type="InterPro" id="IPR039564">
    <property type="entry name" value="Peptidase_C39-like"/>
</dbReference>
<name>A0ABT7LVA2_9CYAN</name>
<proteinExistence type="predicted"/>
<dbReference type="Proteomes" id="UP001230986">
    <property type="component" value="Unassembled WGS sequence"/>
</dbReference>
<reference evidence="2 3" key="1">
    <citation type="submission" date="2023-06" db="EMBL/GenBank/DDBJ databases">
        <title>Whole genome sequence of Oscillatoria calcuttensis NRMC-F 0142.</title>
        <authorList>
            <person name="Shakena Fathima T."/>
            <person name="Muralitharan G."/>
            <person name="Thajuddin N."/>
        </authorList>
    </citation>
    <scope>NUCLEOTIDE SEQUENCE [LARGE SCALE GENOMIC DNA]</scope>
    <source>
        <strain evidence="2 3">NRMC-F 0142</strain>
    </source>
</reference>
<comment type="caution">
    <text evidence="2">The sequence shown here is derived from an EMBL/GenBank/DDBJ whole genome shotgun (WGS) entry which is preliminary data.</text>
</comment>
<feature type="domain" description="Peptidase C39-like" evidence="1">
    <location>
        <begin position="48"/>
        <end position="102"/>
    </location>
</feature>
<dbReference type="RefSeq" id="WP_286004053.1">
    <property type="nucleotide sequence ID" value="NZ_JASVEJ010000002.1"/>
</dbReference>
<evidence type="ECO:0000259" key="1">
    <source>
        <dbReference type="Pfam" id="PF13529"/>
    </source>
</evidence>
<dbReference type="Pfam" id="PF13529">
    <property type="entry name" value="Peptidase_C39_2"/>
    <property type="match status" value="1"/>
</dbReference>
<sequence length="174" mass="20019">MVYNKDLKKYSVLYKKYPELGWIEKYALSEQGHIVTELTGLLGCLKGLDFFWTYEANIDLYTTFITAGIPVISIIRLQNESKHTVVIVGFDQSECLLFVHDPLGNYHTDYSDYNGAKIPFTYELFQNIGIGNPLSLFCIATPQSRSQCIHFLQKIKHFYFTTEEVIESLQLPLS</sequence>